<sequence length="200" mass="21595">MYPWHKPTPPTPDRPEQPAETVTALARRYRLEVDMVPTGSATAPRWTLVPGITEFTPTAEPTIQDVSTYDTDGWAEQAKTMLTWQIEMTLAHRAHPRTGQFNGAQEFLRRAALAFGAASYVHVRFYDRFGAQDAHEGSALVTWEPEGGGPDEVDTISVTLSGSGPLVPIANPAGVVTLRPNTEPTFAGDDDGPEVPGVAG</sequence>
<organism evidence="2 3">
    <name type="scientific">Streptomyces litchfieldiae</name>
    <dbReference type="NCBI Taxonomy" id="3075543"/>
    <lineage>
        <taxon>Bacteria</taxon>
        <taxon>Bacillati</taxon>
        <taxon>Actinomycetota</taxon>
        <taxon>Actinomycetes</taxon>
        <taxon>Kitasatosporales</taxon>
        <taxon>Streptomycetaceae</taxon>
        <taxon>Streptomyces</taxon>
    </lineage>
</organism>
<reference evidence="3" key="1">
    <citation type="submission" date="2023-07" db="EMBL/GenBank/DDBJ databases">
        <title>30 novel species of actinomycetes from the DSMZ collection.</title>
        <authorList>
            <person name="Nouioui I."/>
        </authorList>
    </citation>
    <scope>NUCLEOTIDE SEQUENCE [LARGE SCALE GENOMIC DNA]</scope>
    <source>
        <strain evidence="3">DSM 44938</strain>
    </source>
</reference>
<feature type="region of interest" description="Disordered" evidence="1">
    <location>
        <begin position="181"/>
        <end position="200"/>
    </location>
</feature>
<protein>
    <recommendedName>
        <fullName evidence="4">Minor tail protein</fullName>
    </recommendedName>
</protein>
<evidence type="ECO:0008006" key="4">
    <source>
        <dbReference type="Google" id="ProtNLM"/>
    </source>
</evidence>
<evidence type="ECO:0000256" key="1">
    <source>
        <dbReference type="SAM" id="MobiDB-lite"/>
    </source>
</evidence>
<dbReference type="Proteomes" id="UP001183246">
    <property type="component" value="Unassembled WGS sequence"/>
</dbReference>
<dbReference type="RefSeq" id="WP_311707875.1">
    <property type="nucleotide sequence ID" value="NZ_JAVREL010000023.1"/>
</dbReference>
<accession>A0ABU2MYN1</accession>
<evidence type="ECO:0000313" key="2">
    <source>
        <dbReference type="EMBL" id="MDT0346758.1"/>
    </source>
</evidence>
<dbReference type="EMBL" id="JAVREL010000023">
    <property type="protein sequence ID" value="MDT0346758.1"/>
    <property type="molecule type" value="Genomic_DNA"/>
</dbReference>
<comment type="caution">
    <text evidence="2">The sequence shown here is derived from an EMBL/GenBank/DDBJ whole genome shotgun (WGS) entry which is preliminary data.</text>
</comment>
<name>A0ABU2MYN1_9ACTN</name>
<keyword evidence="3" id="KW-1185">Reference proteome</keyword>
<gene>
    <name evidence="2" type="ORF">RM590_29865</name>
</gene>
<dbReference type="NCBIfam" id="NF047353">
    <property type="entry name" value="tube_lmo2291"/>
    <property type="match status" value="1"/>
</dbReference>
<evidence type="ECO:0000313" key="3">
    <source>
        <dbReference type="Proteomes" id="UP001183246"/>
    </source>
</evidence>
<proteinExistence type="predicted"/>